<keyword evidence="3" id="KW-1185">Reference proteome</keyword>
<gene>
    <name evidence="2" type="ORF">Acy02nite_07960</name>
</gene>
<accession>A0A919LYE4</accession>
<comment type="caution">
    <text evidence="2">The sequence shown here is derived from an EMBL/GenBank/DDBJ whole genome shotgun (WGS) entry which is preliminary data.</text>
</comment>
<evidence type="ECO:0000313" key="3">
    <source>
        <dbReference type="Proteomes" id="UP000619479"/>
    </source>
</evidence>
<sequence length="117" mass="12727">MNSRQIFPPWTRWPPGDWPSSPRRCCETSLRRPRNGARELAEPLAAALIALLTAASEEKPAPNAVATGKPPRVPQPVAVAVAVAVGASGRETTACRSRWQWQRQVSEMTAAITVARM</sequence>
<dbReference type="AlphaFoldDB" id="A0A919LYE4"/>
<protein>
    <submittedName>
        <fullName evidence="2">Uncharacterized protein</fullName>
    </submittedName>
</protein>
<evidence type="ECO:0000256" key="1">
    <source>
        <dbReference type="SAM" id="MobiDB-lite"/>
    </source>
</evidence>
<dbReference type="Proteomes" id="UP000619479">
    <property type="component" value="Unassembled WGS sequence"/>
</dbReference>
<name>A0A919LYE4_9ACTN</name>
<reference evidence="2" key="1">
    <citation type="submission" date="2021-01" db="EMBL/GenBank/DDBJ databases">
        <title>Whole genome shotgun sequence of Actinoplanes cyaneus NBRC 14990.</title>
        <authorList>
            <person name="Komaki H."/>
            <person name="Tamura T."/>
        </authorList>
    </citation>
    <scope>NUCLEOTIDE SEQUENCE</scope>
    <source>
        <strain evidence="2">NBRC 14990</strain>
    </source>
</reference>
<organism evidence="2 3">
    <name type="scientific">Actinoplanes cyaneus</name>
    <dbReference type="NCBI Taxonomy" id="52696"/>
    <lineage>
        <taxon>Bacteria</taxon>
        <taxon>Bacillati</taxon>
        <taxon>Actinomycetota</taxon>
        <taxon>Actinomycetes</taxon>
        <taxon>Micromonosporales</taxon>
        <taxon>Micromonosporaceae</taxon>
        <taxon>Actinoplanes</taxon>
    </lineage>
</organism>
<proteinExistence type="predicted"/>
<feature type="region of interest" description="Disordered" evidence="1">
    <location>
        <begin position="1"/>
        <end position="22"/>
    </location>
</feature>
<evidence type="ECO:0000313" key="2">
    <source>
        <dbReference type="EMBL" id="GID62915.1"/>
    </source>
</evidence>
<dbReference type="EMBL" id="BOMH01000005">
    <property type="protein sequence ID" value="GID62915.1"/>
    <property type="molecule type" value="Genomic_DNA"/>
</dbReference>